<keyword evidence="2" id="KW-1133">Transmembrane helix</keyword>
<feature type="transmembrane region" description="Helical" evidence="2">
    <location>
        <begin position="365"/>
        <end position="385"/>
    </location>
</feature>
<feature type="transmembrane region" description="Helical" evidence="2">
    <location>
        <begin position="286"/>
        <end position="307"/>
    </location>
</feature>
<reference evidence="3" key="1">
    <citation type="submission" date="2018-08" db="EMBL/GenBank/DDBJ databases">
        <title>A genome reference for cultivated species of the human gut microbiota.</title>
        <authorList>
            <person name="Zou Y."/>
            <person name="Xue W."/>
            <person name="Luo G."/>
        </authorList>
    </citation>
    <scope>NUCLEOTIDE SEQUENCE [LARGE SCALE GENOMIC DNA]</scope>
    <source>
        <strain evidence="3">TF05-5AC</strain>
    </source>
</reference>
<feature type="compositionally biased region" description="Pro residues" evidence="1">
    <location>
        <begin position="463"/>
        <end position="473"/>
    </location>
</feature>
<feature type="transmembrane region" description="Helical" evidence="2">
    <location>
        <begin position="257"/>
        <end position="274"/>
    </location>
</feature>
<sequence length="509" mass="56376">MRYLRCRFNYILWALYGLVICIYFTAQISLICTMLDLGWPYYFLGTAGCALLLVLAVYTPVHMLAEKRAEVRPELKHAQLWECLFLIFAIAAALLLRLWMASSGGAGLYGDKSLYIIAAATAGQPVRLTGLHFNEIFLFLLTCLFSMIGVWENNCILLQLALQIAAIALLYPAVRMIAGKIAAVAAVTAAALLPVYVEYCLSATPEGLRMLCFSLLLLIVGAMLGKLKKCGRKSAAAGLILFLAGFAAGIFSFLDYYFLSVFLLGLLGILYLERRGVRAKTRIKETAAFFIAALCGFAGALCLRLFLFGGSVAEVLQEWFLVNMESGQTGWASLAGREALFYFLPLLFSAFFYVFGFFEQKGNLGIIWILPFAFLLISDLIFGTSLEKQTITLLFWGVFAGMGVHSMCCFEKDKNRKNKEKPSLPKKRRHHPGASEKDASAQASFKAVGIEARLEAPAGSPLPGEPIPNPLPGPKKHVPREMDFAYEPKEEEMCFDIDRFEEGDDFDLL</sequence>
<feature type="transmembrane region" description="Helical" evidence="2">
    <location>
        <begin position="177"/>
        <end position="196"/>
    </location>
</feature>
<dbReference type="EMBL" id="QVLV01000013">
    <property type="protein sequence ID" value="RGE57915.1"/>
    <property type="molecule type" value="Genomic_DNA"/>
</dbReference>
<feature type="transmembrane region" description="Helical" evidence="2">
    <location>
        <begin position="137"/>
        <end position="170"/>
    </location>
</feature>
<gene>
    <name evidence="3" type="ORF">DXC51_18080</name>
</gene>
<feature type="transmembrane region" description="Helical" evidence="2">
    <location>
        <begin position="391"/>
        <end position="410"/>
    </location>
</feature>
<feature type="transmembrane region" description="Helical" evidence="2">
    <location>
        <begin position="12"/>
        <end position="35"/>
    </location>
</feature>
<organism evidence="3 4">
    <name type="scientific">Eisenbergiella massiliensis</name>
    <dbReference type="NCBI Taxonomy" id="1720294"/>
    <lineage>
        <taxon>Bacteria</taxon>
        <taxon>Bacillati</taxon>
        <taxon>Bacillota</taxon>
        <taxon>Clostridia</taxon>
        <taxon>Lachnospirales</taxon>
        <taxon>Lachnospiraceae</taxon>
        <taxon>Eisenbergiella</taxon>
    </lineage>
</organism>
<accession>A0A3E3I0V4</accession>
<feature type="region of interest" description="Disordered" evidence="1">
    <location>
        <begin position="456"/>
        <end position="483"/>
    </location>
</feature>
<feature type="region of interest" description="Disordered" evidence="1">
    <location>
        <begin position="416"/>
        <end position="440"/>
    </location>
</feature>
<dbReference type="RefSeq" id="WP_102288737.1">
    <property type="nucleotide sequence ID" value="NZ_JBKUNB010000003.1"/>
</dbReference>
<feature type="transmembrane region" description="Helical" evidence="2">
    <location>
        <begin position="80"/>
        <end position="100"/>
    </location>
</feature>
<evidence type="ECO:0008006" key="5">
    <source>
        <dbReference type="Google" id="ProtNLM"/>
    </source>
</evidence>
<dbReference type="Proteomes" id="UP000260812">
    <property type="component" value="Unassembled WGS sequence"/>
</dbReference>
<name>A0A3E3I0V4_9FIRM</name>
<protein>
    <recommendedName>
        <fullName evidence="5">Glycosyltransferase RgtA/B/C/D-like domain-containing protein</fullName>
    </recommendedName>
</protein>
<evidence type="ECO:0000313" key="3">
    <source>
        <dbReference type="EMBL" id="RGE57915.1"/>
    </source>
</evidence>
<evidence type="ECO:0000256" key="2">
    <source>
        <dbReference type="SAM" id="Phobius"/>
    </source>
</evidence>
<keyword evidence="2" id="KW-0812">Transmembrane</keyword>
<keyword evidence="4" id="KW-1185">Reference proteome</keyword>
<dbReference type="AlphaFoldDB" id="A0A3E3I0V4"/>
<evidence type="ECO:0000313" key="4">
    <source>
        <dbReference type="Proteomes" id="UP000260812"/>
    </source>
</evidence>
<feature type="transmembrane region" description="Helical" evidence="2">
    <location>
        <begin position="41"/>
        <end position="59"/>
    </location>
</feature>
<dbReference type="GeneID" id="97988728"/>
<evidence type="ECO:0000256" key="1">
    <source>
        <dbReference type="SAM" id="MobiDB-lite"/>
    </source>
</evidence>
<feature type="transmembrane region" description="Helical" evidence="2">
    <location>
        <begin position="234"/>
        <end position="251"/>
    </location>
</feature>
<proteinExistence type="predicted"/>
<comment type="caution">
    <text evidence="3">The sequence shown here is derived from an EMBL/GenBank/DDBJ whole genome shotgun (WGS) entry which is preliminary data.</text>
</comment>
<feature type="transmembrane region" description="Helical" evidence="2">
    <location>
        <begin position="208"/>
        <end position="227"/>
    </location>
</feature>
<keyword evidence="2" id="KW-0472">Membrane</keyword>
<feature type="compositionally biased region" description="Basic residues" evidence="1">
    <location>
        <begin position="416"/>
        <end position="432"/>
    </location>
</feature>
<feature type="transmembrane region" description="Helical" evidence="2">
    <location>
        <begin position="339"/>
        <end position="358"/>
    </location>
</feature>